<evidence type="ECO:0000256" key="1">
    <source>
        <dbReference type="SAM" id="Coils"/>
    </source>
</evidence>
<reference evidence="2 3" key="1">
    <citation type="submission" date="2016-09" db="EMBL/GenBank/DDBJ databases">
        <title>Alteromonas lipolytica, a new species isolated from sea water.</title>
        <authorList>
            <person name="Wu Y.-H."/>
            <person name="Cheng H."/>
            <person name="Xu X.-W."/>
        </authorList>
    </citation>
    <scope>NUCLEOTIDE SEQUENCE [LARGE SCALE GENOMIC DNA]</scope>
    <source>
        <strain evidence="2 3">JW12</strain>
    </source>
</reference>
<accession>A0A1E8FFW9</accession>
<evidence type="ECO:0000313" key="3">
    <source>
        <dbReference type="Proteomes" id="UP000176037"/>
    </source>
</evidence>
<dbReference type="EMBL" id="MJIC01000010">
    <property type="protein sequence ID" value="OFI34799.1"/>
    <property type="molecule type" value="Genomic_DNA"/>
</dbReference>
<evidence type="ECO:0000313" key="2">
    <source>
        <dbReference type="EMBL" id="OFI34799.1"/>
    </source>
</evidence>
<dbReference type="RefSeq" id="WP_070175717.1">
    <property type="nucleotide sequence ID" value="NZ_BMJR01000001.1"/>
</dbReference>
<keyword evidence="1" id="KW-0175">Coiled coil</keyword>
<proteinExistence type="predicted"/>
<gene>
    <name evidence="2" type="ORF">BFC17_14575</name>
</gene>
<name>A0A1E8FFW9_9ALTE</name>
<feature type="coiled-coil region" evidence="1">
    <location>
        <begin position="284"/>
        <end position="311"/>
    </location>
</feature>
<dbReference type="AlphaFoldDB" id="A0A1E8FFW9"/>
<protein>
    <submittedName>
        <fullName evidence="2">Uncharacterized protein</fullName>
    </submittedName>
</protein>
<keyword evidence="3" id="KW-1185">Reference proteome</keyword>
<comment type="caution">
    <text evidence="2">The sequence shown here is derived from an EMBL/GenBank/DDBJ whole genome shotgun (WGS) entry which is preliminary data.</text>
</comment>
<dbReference type="OrthoDB" id="6328260at2"/>
<organism evidence="2 3">
    <name type="scientific">Alteromonas lipolytica</name>
    <dbReference type="NCBI Taxonomy" id="1856405"/>
    <lineage>
        <taxon>Bacteria</taxon>
        <taxon>Pseudomonadati</taxon>
        <taxon>Pseudomonadota</taxon>
        <taxon>Gammaproteobacteria</taxon>
        <taxon>Alteromonadales</taxon>
        <taxon>Alteromonadaceae</taxon>
        <taxon>Alteromonas/Salinimonas group</taxon>
        <taxon>Alteromonas</taxon>
    </lineage>
</organism>
<sequence>MNYMERAIESSMRHIGNTVASDPGTLGMLRENAVLAILGTFRVSSKRVIQHHLGLRREAVNKLINRMKKKQLIAVHASFANTDNGYILLTSHGIREAEFLLNRELHMRSDASRINERNLIHDLSVQLVVLNLAKHQKISGFASEADLAVTLEHRGNDPRLVDAIAVDAVTGCKIAIEMETSNAKNKSNGDLRKRILLKYLQELESNDGLYEFVYMYSHRQRFLTQIEKAHSRIFTSNQSSFSEAQQRLLSTGIKFKAAECDLIYELMFNSKRQLGDDKSEVSRKDEYLRQLAELEKLAKSTQDRIVEIRLDGFRDAGKALGLLD</sequence>
<dbReference type="Proteomes" id="UP000176037">
    <property type="component" value="Unassembled WGS sequence"/>
</dbReference>